<feature type="transmembrane region" description="Helical" evidence="7">
    <location>
        <begin position="209"/>
        <end position="232"/>
    </location>
</feature>
<dbReference type="PANTHER" id="PTHR33048">
    <property type="entry name" value="PTH11-LIKE INTEGRAL MEMBRANE PROTEIN (AFU_ORTHOLOGUE AFUA_5G11245)"/>
    <property type="match status" value="1"/>
</dbReference>
<sequence length="422" mass="46822">MSYDGTIFELPPSELAKALAYAARYPDFDPTFIPPRLLNPEYVPPNTFPRFEALAYVTAVLTTGFVLARLWIRGRVKKLVFGLDDWLIIPGQLATLWLIATMVLLGRLGGCGLHVYDASWKRVLKTQELEFVGVIAYFSAVCLVRASIIAFYYRLIGVAAPRTRVFLHITSVALTLQFIVQVFTFVFGWRPIRGGWDLQARLDGAVPRYNLALSIFFMSIVYLLMDIWLLVLPIHTVLRLRLPLGTRVGVSSVFLFGAFACVGAVLKTAYVYRVFNSYDRLWTSIGFMYGALVELGFGVVSACLPAMHHIVLKRAPRMLGDVFGKSRVSMWFGTGSRSASAGKPADVEAGGEQVRPPGITAPPQSRVGSGAGRSVRESLRSLKSLRGGRAVGPNSFDAMEFAELEEEPRGDKREDEIWLRKG</sequence>
<feature type="compositionally biased region" description="Basic and acidic residues" evidence="6">
    <location>
        <begin position="407"/>
        <end position="422"/>
    </location>
</feature>
<gene>
    <name evidence="9" type="ORF">EJ06DRAFT_372004</name>
</gene>
<evidence type="ECO:0000256" key="3">
    <source>
        <dbReference type="ARBA" id="ARBA00022989"/>
    </source>
</evidence>
<evidence type="ECO:0000256" key="7">
    <source>
        <dbReference type="SAM" id="Phobius"/>
    </source>
</evidence>
<comment type="subcellular location">
    <subcellularLocation>
        <location evidence="1">Membrane</location>
        <topology evidence="1">Multi-pass membrane protein</topology>
    </subcellularLocation>
</comment>
<evidence type="ECO:0000313" key="10">
    <source>
        <dbReference type="Proteomes" id="UP000799640"/>
    </source>
</evidence>
<feature type="transmembrane region" description="Helical" evidence="7">
    <location>
        <begin position="244"/>
        <end position="266"/>
    </location>
</feature>
<dbReference type="InterPro" id="IPR049326">
    <property type="entry name" value="Rhodopsin_dom_fungi"/>
</dbReference>
<dbReference type="EMBL" id="ML996692">
    <property type="protein sequence ID" value="KAF2402025.1"/>
    <property type="molecule type" value="Genomic_DNA"/>
</dbReference>
<feature type="domain" description="Rhodopsin" evidence="8">
    <location>
        <begin position="68"/>
        <end position="311"/>
    </location>
</feature>
<feature type="transmembrane region" description="Helical" evidence="7">
    <location>
        <begin position="131"/>
        <end position="153"/>
    </location>
</feature>
<evidence type="ECO:0000256" key="2">
    <source>
        <dbReference type="ARBA" id="ARBA00022692"/>
    </source>
</evidence>
<dbReference type="AlphaFoldDB" id="A0A6G1I217"/>
<comment type="similarity">
    <text evidence="5">Belongs to the SAT4 family.</text>
</comment>
<feature type="region of interest" description="Disordered" evidence="6">
    <location>
        <begin position="402"/>
        <end position="422"/>
    </location>
</feature>
<feature type="transmembrane region" description="Helical" evidence="7">
    <location>
        <begin position="165"/>
        <end position="189"/>
    </location>
</feature>
<dbReference type="InterPro" id="IPR052337">
    <property type="entry name" value="SAT4-like"/>
</dbReference>
<dbReference type="PANTHER" id="PTHR33048:SF47">
    <property type="entry name" value="INTEGRAL MEMBRANE PROTEIN-RELATED"/>
    <property type="match status" value="1"/>
</dbReference>
<evidence type="ECO:0000256" key="6">
    <source>
        <dbReference type="SAM" id="MobiDB-lite"/>
    </source>
</evidence>
<evidence type="ECO:0000256" key="1">
    <source>
        <dbReference type="ARBA" id="ARBA00004141"/>
    </source>
</evidence>
<evidence type="ECO:0000256" key="4">
    <source>
        <dbReference type="ARBA" id="ARBA00023136"/>
    </source>
</evidence>
<evidence type="ECO:0000259" key="8">
    <source>
        <dbReference type="Pfam" id="PF20684"/>
    </source>
</evidence>
<accession>A0A6G1I217</accession>
<keyword evidence="2 7" id="KW-0812">Transmembrane</keyword>
<dbReference type="GO" id="GO:0016020">
    <property type="term" value="C:membrane"/>
    <property type="evidence" value="ECO:0007669"/>
    <property type="project" value="UniProtKB-SubCell"/>
</dbReference>
<feature type="region of interest" description="Disordered" evidence="6">
    <location>
        <begin position="336"/>
        <end position="378"/>
    </location>
</feature>
<keyword evidence="10" id="KW-1185">Reference proteome</keyword>
<keyword evidence="3 7" id="KW-1133">Transmembrane helix</keyword>
<feature type="transmembrane region" description="Helical" evidence="7">
    <location>
        <begin position="93"/>
        <end position="116"/>
    </location>
</feature>
<organism evidence="9 10">
    <name type="scientific">Trichodelitschia bisporula</name>
    <dbReference type="NCBI Taxonomy" id="703511"/>
    <lineage>
        <taxon>Eukaryota</taxon>
        <taxon>Fungi</taxon>
        <taxon>Dikarya</taxon>
        <taxon>Ascomycota</taxon>
        <taxon>Pezizomycotina</taxon>
        <taxon>Dothideomycetes</taxon>
        <taxon>Dothideomycetes incertae sedis</taxon>
        <taxon>Phaeotrichales</taxon>
        <taxon>Phaeotrichaceae</taxon>
        <taxon>Trichodelitschia</taxon>
    </lineage>
</organism>
<protein>
    <recommendedName>
        <fullName evidence="8">Rhodopsin domain-containing protein</fullName>
    </recommendedName>
</protein>
<feature type="transmembrane region" description="Helical" evidence="7">
    <location>
        <begin position="286"/>
        <end position="307"/>
    </location>
</feature>
<evidence type="ECO:0000313" key="9">
    <source>
        <dbReference type="EMBL" id="KAF2402025.1"/>
    </source>
</evidence>
<reference evidence="9" key="1">
    <citation type="journal article" date="2020" name="Stud. Mycol.">
        <title>101 Dothideomycetes genomes: a test case for predicting lifestyles and emergence of pathogens.</title>
        <authorList>
            <person name="Haridas S."/>
            <person name="Albert R."/>
            <person name="Binder M."/>
            <person name="Bloem J."/>
            <person name="Labutti K."/>
            <person name="Salamov A."/>
            <person name="Andreopoulos B."/>
            <person name="Baker S."/>
            <person name="Barry K."/>
            <person name="Bills G."/>
            <person name="Bluhm B."/>
            <person name="Cannon C."/>
            <person name="Castanera R."/>
            <person name="Culley D."/>
            <person name="Daum C."/>
            <person name="Ezra D."/>
            <person name="Gonzalez J."/>
            <person name="Henrissat B."/>
            <person name="Kuo A."/>
            <person name="Liang C."/>
            <person name="Lipzen A."/>
            <person name="Lutzoni F."/>
            <person name="Magnuson J."/>
            <person name="Mondo S."/>
            <person name="Nolan M."/>
            <person name="Ohm R."/>
            <person name="Pangilinan J."/>
            <person name="Park H.-J."/>
            <person name="Ramirez L."/>
            <person name="Alfaro M."/>
            <person name="Sun H."/>
            <person name="Tritt A."/>
            <person name="Yoshinaga Y."/>
            <person name="Zwiers L.-H."/>
            <person name="Turgeon B."/>
            <person name="Goodwin S."/>
            <person name="Spatafora J."/>
            <person name="Crous P."/>
            <person name="Grigoriev I."/>
        </authorList>
    </citation>
    <scope>NUCLEOTIDE SEQUENCE</scope>
    <source>
        <strain evidence="9">CBS 262.69</strain>
    </source>
</reference>
<keyword evidence="4 7" id="KW-0472">Membrane</keyword>
<dbReference type="Proteomes" id="UP000799640">
    <property type="component" value="Unassembled WGS sequence"/>
</dbReference>
<name>A0A6G1I217_9PEZI</name>
<dbReference type="Pfam" id="PF20684">
    <property type="entry name" value="Fung_rhodopsin"/>
    <property type="match status" value="1"/>
</dbReference>
<feature type="transmembrane region" description="Helical" evidence="7">
    <location>
        <begin position="53"/>
        <end position="72"/>
    </location>
</feature>
<proteinExistence type="inferred from homology"/>
<dbReference type="OrthoDB" id="5329176at2759"/>
<evidence type="ECO:0000256" key="5">
    <source>
        <dbReference type="ARBA" id="ARBA00038359"/>
    </source>
</evidence>